<dbReference type="SUPFAM" id="SSF55120">
    <property type="entry name" value="Pseudouridine synthase"/>
    <property type="match status" value="1"/>
</dbReference>
<dbReference type="InterPro" id="IPR006225">
    <property type="entry name" value="PsdUridine_synth_RluC/D"/>
</dbReference>
<dbReference type="PROSITE" id="PS50889">
    <property type="entry name" value="S4"/>
    <property type="match status" value="1"/>
</dbReference>
<reference evidence="7 8" key="1">
    <citation type="submission" date="2012-12" db="EMBL/GenBank/DDBJ databases">
        <title>Novel taxa of Listeriaceae from agricultural environments in the United States.</title>
        <authorList>
            <person name="den Bakker H.C."/>
            <person name="Allred A."/>
            <person name="Warchocki S."/>
            <person name="Wright E.M."/>
            <person name="Burrell A."/>
            <person name="Nightingale K.K."/>
            <person name="Kephart D."/>
            <person name="Wiedmann M."/>
        </authorList>
    </citation>
    <scope>NUCLEOTIDE SEQUENCE [LARGE SCALE GENOMIC DNA]</scope>
    <source>
        <strain evidence="7 8">FSL F6-1037</strain>
    </source>
</reference>
<dbReference type="EC" id="5.4.99.-" evidence="5"/>
<dbReference type="GO" id="GO:0000455">
    <property type="term" value="P:enzyme-directed rRNA pseudouridine synthesis"/>
    <property type="evidence" value="ECO:0007669"/>
    <property type="project" value="TreeGrafter"/>
</dbReference>
<feature type="domain" description="Pseudouridine synthase RsuA/RluA-like" evidence="6">
    <location>
        <begin position="77"/>
        <end position="226"/>
    </location>
</feature>
<evidence type="ECO:0000256" key="3">
    <source>
        <dbReference type="PIRSR" id="PIRSR606225-1"/>
    </source>
</evidence>
<dbReference type="InterPro" id="IPR006145">
    <property type="entry name" value="PsdUridine_synth_RsuA/RluA"/>
</dbReference>
<dbReference type="PANTHER" id="PTHR21600">
    <property type="entry name" value="MITOCHONDRIAL RNA PSEUDOURIDINE SYNTHASE"/>
    <property type="match status" value="1"/>
</dbReference>
<dbReference type="EMBL" id="AODH01000029">
    <property type="protein sequence ID" value="EUJ39262.1"/>
    <property type="molecule type" value="Genomic_DNA"/>
</dbReference>
<keyword evidence="4" id="KW-0694">RNA-binding</keyword>
<dbReference type="STRING" id="1265861.BCAMP_07690"/>
<comment type="catalytic activity">
    <reaction evidence="1 5">
        <text>a uridine in RNA = a pseudouridine in RNA</text>
        <dbReference type="Rhea" id="RHEA:48348"/>
        <dbReference type="Rhea" id="RHEA-COMP:12068"/>
        <dbReference type="Rhea" id="RHEA-COMP:12069"/>
        <dbReference type="ChEBI" id="CHEBI:65314"/>
        <dbReference type="ChEBI" id="CHEBI:65315"/>
    </reaction>
</comment>
<dbReference type="Pfam" id="PF00849">
    <property type="entry name" value="PseudoU_synth_2"/>
    <property type="match status" value="1"/>
</dbReference>
<evidence type="ECO:0000256" key="2">
    <source>
        <dbReference type="ARBA" id="ARBA00010876"/>
    </source>
</evidence>
<dbReference type="CDD" id="cd02869">
    <property type="entry name" value="PseudoU_synth_RluA_like"/>
    <property type="match status" value="1"/>
</dbReference>
<dbReference type="GO" id="GO:0003723">
    <property type="term" value="F:RNA binding"/>
    <property type="evidence" value="ECO:0007669"/>
    <property type="project" value="UniProtKB-KW"/>
</dbReference>
<gene>
    <name evidence="7" type="ORF">BCAMP_07690</name>
</gene>
<dbReference type="GO" id="GO:0140098">
    <property type="term" value="F:catalytic activity, acting on RNA"/>
    <property type="evidence" value="ECO:0007669"/>
    <property type="project" value="UniProtKB-ARBA"/>
</dbReference>
<evidence type="ECO:0000313" key="7">
    <source>
        <dbReference type="EMBL" id="EUJ39262.1"/>
    </source>
</evidence>
<evidence type="ECO:0000259" key="6">
    <source>
        <dbReference type="Pfam" id="PF00849"/>
    </source>
</evidence>
<organism evidence="7 8">
    <name type="scientific">Brochothrix campestris FSL F6-1037</name>
    <dbReference type="NCBI Taxonomy" id="1265861"/>
    <lineage>
        <taxon>Bacteria</taxon>
        <taxon>Bacillati</taxon>
        <taxon>Bacillota</taxon>
        <taxon>Bacilli</taxon>
        <taxon>Bacillales</taxon>
        <taxon>Listeriaceae</taxon>
        <taxon>Brochothrix</taxon>
    </lineage>
</organism>
<keyword evidence="5" id="KW-0413">Isomerase</keyword>
<dbReference type="Gene3D" id="3.30.2350.10">
    <property type="entry name" value="Pseudouridine synthase"/>
    <property type="match status" value="1"/>
</dbReference>
<comment type="similarity">
    <text evidence="2 5">Belongs to the pseudouridine synthase RluA family.</text>
</comment>
<feature type="active site" evidence="3">
    <location>
        <position position="123"/>
    </location>
</feature>
<comment type="function">
    <text evidence="5">Responsible for synthesis of pseudouridine from uracil.</text>
</comment>
<proteinExistence type="inferred from homology"/>
<keyword evidence="8" id="KW-1185">Reference proteome</keyword>
<dbReference type="CDD" id="cd00165">
    <property type="entry name" value="S4"/>
    <property type="match status" value="1"/>
</dbReference>
<comment type="caution">
    <text evidence="7">The sequence shown here is derived from an EMBL/GenBank/DDBJ whole genome shotgun (WGS) entry which is preliminary data.</text>
</comment>
<dbReference type="PANTHER" id="PTHR21600:SF35">
    <property type="entry name" value="PSEUDOURIDINE SYNTHASE"/>
    <property type="match status" value="1"/>
</dbReference>
<dbReference type="AlphaFoldDB" id="W7CQ83"/>
<dbReference type="Proteomes" id="UP000019243">
    <property type="component" value="Unassembled WGS sequence"/>
</dbReference>
<dbReference type="InterPro" id="IPR050188">
    <property type="entry name" value="RluA_PseudoU_synthase"/>
</dbReference>
<dbReference type="PATRIC" id="fig|1265861.3.peg.1509"/>
<protein>
    <recommendedName>
        <fullName evidence="5">Pseudouridine synthase</fullName>
        <ecNumber evidence="5">5.4.99.-</ecNumber>
    </recommendedName>
</protein>
<name>W7CQ83_9LIST</name>
<dbReference type="InterPro" id="IPR020103">
    <property type="entry name" value="PsdUridine_synth_cat_dom_sf"/>
</dbReference>
<dbReference type="NCBIfam" id="TIGR00005">
    <property type="entry name" value="rluA_subfam"/>
    <property type="match status" value="1"/>
</dbReference>
<sequence>MACYYGLFLSHHHISKRLLSAIKFSGGQIRVNEKVENVRYQVSTGDVITVDTPIEQENDSIIPEIGPLKVLFEDEFILVVDKPAGIASITAQYHPTQTMANFIKGHYYQNGEKQAIHIVSRLDKDTSGIMLIAKNRFAHARLSELHQQGLVKRTYRAFAEGTIAESGAIIAPIGRKDGSIMIREVRADGKYAETHYQVRNHYHDWTDVNVELRTGRTHQIRVHFQHLGHTLMGDDMYKGSVTRLKRQALHSEKLRLIHPFTGEEMSFVCELPADMAAVLAQSELITSIR</sequence>
<accession>W7CQ83</accession>
<dbReference type="GO" id="GO:0009982">
    <property type="term" value="F:pseudouridine synthase activity"/>
    <property type="evidence" value="ECO:0007669"/>
    <property type="project" value="InterPro"/>
</dbReference>
<evidence type="ECO:0000313" key="8">
    <source>
        <dbReference type="Proteomes" id="UP000019243"/>
    </source>
</evidence>
<evidence type="ECO:0000256" key="1">
    <source>
        <dbReference type="ARBA" id="ARBA00000073"/>
    </source>
</evidence>
<evidence type="ECO:0000256" key="5">
    <source>
        <dbReference type="RuleBase" id="RU362028"/>
    </source>
</evidence>
<evidence type="ECO:0000256" key="4">
    <source>
        <dbReference type="PROSITE-ProRule" id="PRU00182"/>
    </source>
</evidence>